<evidence type="ECO:0000313" key="4">
    <source>
        <dbReference type="EMBL" id="PWN20326.1"/>
    </source>
</evidence>
<dbReference type="EMBL" id="KZ819328">
    <property type="protein sequence ID" value="PWN20326.1"/>
    <property type="molecule type" value="Genomic_DNA"/>
</dbReference>
<evidence type="ECO:0000313" key="5">
    <source>
        <dbReference type="Proteomes" id="UP000245942"/>
    </source>
</evidence>
<dbReference type="OrthoDB" id="10002170at2759"/>
<dbReference type="GO" id="GO:0000214">
    <property type="term" value="C:tRNA-intron endonuclease complex"/>
    <property type="evidence" value="ECO:0007669"/>
    <property type="project" value="InterPro"/>
</dbReference>
<dbReference type="SUPFAM" id="SSF53032">
    <property type="entry name" value="tRNA-intron endonuclease catalytic domain-like"/>
    <property type="match status" value="1"/>
</dbReference>
<dbReference type="PANTHER" id="PTHR28518">
    <property type="entry name" value="TRNA-SPLICING ENDONUCLEASE SUBUNIT SEN15"/>
    <property type="match status" value="1"/>
</dbReference>
<organism evidence="4 5">
    <name type="scientific">Pseudomicrostroma glucosiphilum</name>
    <dbReference type="NCBI Taxonomy" id="1684307"/>
    <lineage>
        <taxon>Eukaryota</taxon>
        <taxon>Fungi</taxon>
        <taxon>Dikarya</taxon>
        <taxon>Basidiomycota</taxon>
        <taxon>Ustilaginomycotina</taxon>
        <taxon>Exobasidiomycetes</taxon>
        <taxon>Microstromatales</taxon>
        <taxon>Microstromatales incertae sedis</taxon>
        <taxon>Pseudomicrostroma</taxon>
    </lineage>
</organism>
<reference evidence="4 5" key="1">
    <citation type="journal article" date="2018" name="Mol. Biol. Evol.">
        <title>Broad Genomic Sampling Reveals a Smut Pathogenic Ancestry of the Fungal Clade Ustilaginomycotina.</title>
        <authorList>
            <person name="Kijpornyongpan T."/>
            <person name="Mondo S.J."/>
            <person name="Barry K."/>
            <person name="Sandor L."/>
            <person name="Lee J."/>
            <person name="Lipzen A."/>
            <person name="Pangilinan J."/>
            <person name="LaButti K."/>
            <person name="Hainaut M."/>
            <person name="Henrissat B."/>
            <person name="Grigoriev I.V."/>
            <person name="Spatafora J.W."/>
            <person name="Aime M.C."/>
        </authorList>
    </citation>
    <scope>NUCLEOTIDE SEQUENCE [LARGE SCALE GENOMIC DNA]</scope>
    <source>
        <strain evidence="4 5">MCA 4718</strain>
    </source>
</reference>
<dbReference type="STRING" id="1684307.A0A316U515"/>
<dbReference type="Gene3D" id="3.40.1350.10">
    <property type="match status" value="1"/>
</dbReference>
<evidence type="ECO:0000259" key="3">
    <source>
        <dbReference type="Pfam" id="PF09631"/>
    </source>
</evidence>
<gene>
    <name evidence="4" type="ORF">BCV69DRAFT_312922</name>
</gene>
<keyword evidence="2" id="KW-0819">tRNA processing</keyword>
<name>A0A316U515_9BASI</name>
<dbReference type="InterPro" id="IPR036167">
    <property type="entry name" value="tRNA_intron_Endo_cat-like_sf"/>
</dbReference>
<dbReference type="GO" id="GO:0003676">
    <property type="term" value="F:nucleic acid binding"/>
    <property type="evidence" value="ECO:0007669"/>
    <property type="project" value="InterPro"/>
</dbReference>
<dbReference type="GO" id="GO:0000213">
    <property type="term" value="F:tRNA-intron lyase activity"/>
    <property type="evidence" value="ECO:0007669"/>
    <property type="project" value="TreeGrafter"/>
</dbReference>
<sequence length="160" mass="17598">MTTTESVMDVAERGQVPVGAKTHSSYEPLKEIMALYPRQSGPIFHSYTDLTHAARWEEMTAVDLGKEKQTRLQRVSGSGWAGLIGRRPGGKKLEAVIPCHIADTLSTSFFDGIYSALATLSSSEERFEELETEHILLAVLSPDSTVVYYKLAKGLVKPVN</sequence>
<protein>
    <recommendedName>
        <fullName evidence="3">tRNA-splicing endonuclease subunit Sen15 domain-containing protein</fullName>
    </recommendedName>
</protein>
<dbReference type="InterPro" id="IPR042777">
    <property type="entry name" value="Sen15_fungi"/>
</dbReference>
<dbReference type="Proteomes" id="UP000245942">
    <property type="component" value="Unassembled WGS sequence"/>
</dbReference>
<dbReference type="PANTHER" id="PTHR28518:SF1">
    <property type="entry name" value="TRNA-SPLICING ENDONUCLEASE SUBUNIT SEN15"/>
    <property type="match status" value="1"/>
</dbReference>
<dbReference type="GO" id="GO:0000379">
    <property type="term" value="P:tRNA-type intron splice site recognition and cleavage"/>
    <property type="evidence" value="ECO:0007669"/>
    <property type="project" value="InterPro"/>
</dbReference>
<accession>A0A316U515</accession>
<dbReference type="InterPro" id="IPR011856">
    <property type="entry name" value="tRNA_endonuc-like_dom_sf"/>
</dbReference>
<evidence type="ECO:0000256" key="1">
    <source>
        <dbReference type="ARBA" id="ARBA00006091"/>
    </source>
</evidence>
<dbReference type="RefSeq" id="XP_025347486.1">
    <property type="nucleotide sequence ID" value="XM_025494984.1"/>
</dbReference>
<dbReference type="InterPro" id="IPR018593">
    <property type="entry name" value="tRNA-endonuc_su_Sen15"/>
</dbReference>
<proteinExistence type="inferred from homology"/>
<feature type="domain" description="tRNA-splicing endonuclease subunit Sen15" evidence="3">
    <location>
        <begin position="47"/>
        <end position="158"/>
    </location>
</feature>
<comment type="similarity">
    <text evidence="1">Belongs to the SEN15 family.</text>
</comment>
<evidence type="ECO:0000256" key="2">
    <source>
        <dbReference type="ARBA" id="ARBA00022694"/>
    </source>
</evidence>
<keyword evidence="5" id="KW-1185">Reference proteome</keyword>
<dbReference type="AlphaFoldDB" id="A0A316U515"/>
<dbReference type="Pfam" id="PF09631">
    <property type="entry name" value="Sen15"/>
    <property type="match status" value="1"/>
</dbReference>
<dbReference type="GeneID" id="37016718"/>